<keyword evidence="3" id="KW-0624">Polysaccharide degradation</keyword>
<keyword evidence="2" id="KW-0719">Serine esterase</keyword>
<dbReference type="PANTHER" id="PTHR33938">
    <property type="entry name" value="FERULOYL ESTERASE B-RELATED"/>
    <property type="match status" value="1"/>
</dbReference>
<keyword evidence="5 10" id="KW-0732">Signal</keyword>
<dbReference type="GeneID" id="37068153"/>
<dbReference type="SUPFAM" id="SSF53474">
    <property type="entry name" value="alpha/beta-Hydrolases"/>
    <property type="match status" value="1"/>
</dbReference>
<dbReference type="STRING" id="1448321.A0A317W3H6"/>
<feature type="signal peptide" evidence="10">
    <location>
        <begin position="1"/>
        <end position="29"/>
    </location>
</feature>
<keyword evidence="8" id="KW-1015">Disulfide bond</keyword>
<keyword evidence="4" id="KW-0479">Metal-binding</keyword>
<evidence type="ECO:0000256" key="5">
    <source>
        <dbReference type="ARBA" id="ARBA00022729"/>
    </source>
</evidence>
<dbReference type="InterPro" id="IPR029058">
    <property type="entry name" value="AB_hydrolase_fold"/>
</dbReference>
<dbReference type="InterPro" id="IPR011118">
    <property type="entry name" value="Tannase/feruloyl_esterase"/>
</dbReference>
<dbReference type="GO" id="GO:0045493">
    <property type="term" value="P:xylan catabolic process"/>
    <property type="evidence" value="ECO:0007669"/>
    <property type="project" value="UniProtKB-KW"/>
</dbReference>
<comment type="caution">
    <text evidence="11">The sequence shown here is derived from an EMBL/GenBank/DDBJ whole genome shotgun (WGS) entry which is preliminary data.</text>
</comment>
<dbReference type="AlphaFoldDB" id="A0A317W3H6"/>
<keyword evidence="7" id="KW-0106">Calcium</keyword>
<dbReference type="PANTHER" id="PTHR33938:SF15">
    <property type="entry name" value="FERULOYL ESTERASE B-RELATED"/>
    <property type="match status" value="1"/>
</dbReference>
<dbReference type="VEuPathDB" id="FungiDB:BO70DRAFT_387591"/>
<reference evidence="11 12" key="1">
    <citation type="submission" date="2016-12" db="EMBL/GenBank/DDBJ databases">
        <title>The genomes of Aspergillus section Nigri reveals drivers in fungal speciation.</title>
        <authorList>
            <consortium name="DOE Joint Genome Institute"/>
            <person name="Vesth T.C."/>
            <person name="Nybo J."/>
            <person name="Theobald S."/>
            <person name="Brandl J."/>
            <person name="Frisvad J.C."/>
            <person name="Nielsen K.F."/>
            <person name="Lyhne E.K."/>
            <person name="Kogle M.E."/>
            <person name="Kuo A."/>
            <person name="Riley R."/>
            <person name="Clum A."/>
            <person name="Nolan M."/>
            <person name="Lipzen A."/>
            <person name="Salamov A."/>
            <person name="Henrissat B."/>
            <person name="Wiebenga A."/>
            <person name="De Vries R.P."/>
            <person name="Grigoriev I.V."/>
            <person name="Mortensen U.H."/>
            <person name="Andersen M.R."/>
            <person name="Baker S.E."/>
        </authorList>
    </citation>
    <scope>NUCLEOTIDE SEQUENCE [LARGE SCALE GENOMIC DNA]</scope>
    <source>
        <strain evidence="11 12">CBS 117.55</strain>
    </source>
</reference>
<keyword evidence="6 10" id="KW-0378">Hydrolase</keyword>
<evidence type="ECO:0000256" key="1">
    <source>
        <dbReference type="ARBA" id="ARBA00006249"/>
    </source>
</evidence>
<dbReference type="PROSITE" id="PS51257">
    <property type="entry name" value="PROKAR_LIPOPROTEIN"/>
    <property type="match status" value="1"/>
</dbReference>
<comment type="similarity">
    <text evidence="1 10">Belongs to the tannase family.</text>
</comment>
<protein>
    <recommendedName>
        <fullName evidence="10">Carboxylic ester hydrolase</fullName>
        <ecNumber evidence="10">3.1.1.-</ecNumber>
    </recommendedName>
</protein>
<dbReference type="RefSeq" id="XP_025398868.1">
    <property type="nucleotide sequence ID" value="XM_025545916.1"/>
</dbReference>
<evidence type="ECO:0000256" key="7">
    <source>
        <dbReference type="ARBA" id="ARBA00022837"/>
    </source>
</evidence>
<organism evidence="11 12">
    <name type="scientific">Aspergillus heteromorphus CBS 117.55</name>
    <dbReference type="NCBI Taxonomy" id="1448321"/>
    <lineage>
        <taxon>Eukaryota</taxon>
        <taxon>Fungi</taxon>
        <taxon>Dikarya</taxon>
        <taxon>Ascomycota</taxon>
        <taxon>Pezizomycotina</taxon>
        <taxon>Eurotiomycetes</taxon>
        <taxon>Eurotiomycetidae</taxon>
        <taxon>Eurotiales</taxon>
        <taxon>Aspergillaceae</taxon>
        <taxon>Aspergillus</taxon>
        <taxon>Aspergillus subgen. Circumdati</taxon>
    </lineage>
</organism>
<dbReference type="GO" id="GO:0030600">
    <property type="term" value="F:feruloyl esterase activity"/>
    <property type="evidence" value="ECO:0007669"/>
    <property type="project" value="UniProtKB-EC"/>
</dbReference>
<evidence type="ECO:0000256" key="10">
    <source>
        <dbReference type="RuleBase" id="RU361238"/>
    </source>
</evidence>
<gene>
    <name evidence="11" type="ORF">BO70DRAFT_387591</name>
</gene>
<keyword evidence="3" id="KW-0858">Xylan degradation</keyword>
<dbReference type="Gene3D" id="3.40.50.1820">
    <property type="entry name" value="alpha/beta hydrolase"/>
    <property type="match status" value="1"/>
</dbReference>
<dbReference type="OrthoDB" id="3039123at2759"/>
<accession>A0A317W3H6</accession>
<evidence type="ECO:0000256" key="3">
    <source>
        <dbReference type="ARBA" id="ARBA00022651"/>
    </source>
</evidence>
<evidence type="ECO:0000256" key="9">
    <source>
        <dbReference type="ARBA" id="ARBA00034075"/>
    </source>
</evidence>
<comment type="catalytic activity">
    <reaction evidence="9">
        <text>feruloyl-polysaccharide + H2O = ferulate + polysaccharide.</text>
        <dbReference type="EC" id="3.1.1.73"/>
    </reaction>
</comment>
<evidence type="ECO:0000313" key="11">
    <source>
        <dbReference type="EMBL" id="PWY80565.1"/>
    </source>
</evidence>
<dbReference type="EC" id="3.1.1.-" evidence="10"/>
<dbReference type="Proteomes" id="UP000247233">
    <property type="component" value="Unassembled WGS sequence"/>
</dbReference>
<feature type="chain" id="PRO_5016192637" description="Carboxylic ester hydrolase" evidence="10">
    <location>
        <begin position="30"/>
        <end position="541"/>
    </location>
</feature>
<proteinExistence type="inferred from homology"/>
<evidence type="ECO:0000256" key="6">
    <source>
        <dbReference type="ARBA" id="ARBA00022801"/>
    </source>
</evidence>
<dbReference type="Pfam" id="PF07519">
    <property type="entry name" value="Tannase"/>
    <property type="match status" value="1"/>
</dbReference>
<dbReference type="EMBL" id="MSFL01000014">
    <property type="protein sequence ID" value="PWY80565.1"/>
    <property type="molecule type" value="Genomic_DNA"/>
</dbReference>
<keyword evidence="12" id="KW-1185">Reference proteome</keyword>
<name>A0A317W3H6_9EURO</name>
<sequence length="541" mass="60144">MQLFARQNGRSVLALAAVAALAISSQSCADSFKHYCKSAFAHKIHREMPHVKLHDVMYIPGKSTLELLWYHETCGEAYETEQFIATDTCRLNMTVPTSEKSNITMEAWFPRNYKGRFLSTGNGGLGGCIQYGDMALATNLGFATVGANNGHDGIRGTSFLGNDETLKDFVHRSVHMGVVIGKKLTNMFYPEGYDKSYYLGCSTGGRQGWKALHAHPTDFDGIVAGAPAFNFVNLIAFVGHFGPLTGKPGEDKYLPQEKWELVQAEVMRQCDGIDGVEDGVIENPDLCNPVFTELICPSGSSSSDNDCLTGPQAVTARKVFEPLYGEEGKLLYPRLNPGAIDTTSATLFSGDLMYLSTDWFQNVVYNSTDWDPDDLNTTDMALALKQDPFGIETWDANLAQFRDQGRKILHYHGTQDELISSDSSKLFYERVAEQMNASPQDLDEFYRFFPISGMGHCLGGSGPHYIGNQLDNYYKDDAENNVLMKLVRWVEDGIAPEYIRGANISSTPGKKTFTRKHCKWPMKTVYKGPDFTDENSWGCEE</sequence>
<evidence type="ECO:0000256" key="8">
    <source>
        <dbReference type="ARBA" id="ARBA00023157"/>
    </source>
</evidence>
<evidence type="ECO:0000313" key="12">
    <source>
        <dbReference type="Proteomes" id="UP000247233"/>
    </source>
</evidence>
<dbReference type="GO" id="GO:0046872">
    <property type="term" value="F:metal ion binding"/>
    <property type="evidence" value="ECO:0007669"/>
    <property type="project" value="UniProtKB-KW"/>
</dbReference>
<evidence type="ECO:0000256" key="4">
    <source>
        <dbReference type="ARBA" id="ARBA00022723"/>
    </source>
</evidence>
<keyword evidence="3" id="KW-0119">Carbohydrate metabolism</keyword>
<evidence type="ECO:0000256" key="2">
    <source>
        <dbReference type="ARBA" id="ARBA00022487"/>
    </source>
</evidence>